<reference evidence="2 3" key="1">
    <citation type="journal article" date="2020" name="Microorganisms">
        <title>Osmotic Adaptation and Compatible Solute Biosynthesis of Phototrophic Bacteria as Revealed from Genome Analyses.</title>
        <authorList>
            <person name="Imhoff J.F."/>
            <person name="Rahn T."/>
            <person name="Kunzel S."/>
            <person name="Keller A."/>
            <person name="Neulinger S.C."/>
        </authorList>
    </citation>
    <scope>NUCLEOTIDE SEQUENCE [LARGE SCALE GENOMIC DNA]</scope>
    <source>
        <strain evidence="2 3">DSM 25653</strain>
    </source>
</reference>
<dbReference type="RefSeq" id="WP_200245333.1">
    <property type="nucleotide sequence ID" value="NZ_NRRY01000024.1"/>
</dbReference>
<sequence length="75" mass="8072">MIKTLTFAVMHFSVAFAVAYSLTGDIVVGGAVALIEPLVNTVGYAIHEHIWARFRQRRQTSPQSAEVITAAPCAA</sequence>
<dbReference type="InterPro" id="IPR018638">
    <property type="entry name" value="DUF2061_membrane"/>
</dbReference>
<accession>A0A9X1B5B7</accession>
<dbReference type="AlphaFoldDB" id="A0A9X1B5B7"/>
<evidence type="ECO:0000313" key="2">
    <source>
        <dbReference type="EMBL" id="MBK1619636.1"/>
    </source>
</evidence>
<feature type="domain" description="DUF2061" evidence="1">
    <location>
        <begin position="1"/>
        <end position="52"/>
    </location>
</feature>
<dbReference type="EMBL" id="NRRY01000024">
    <property type="protein sequence ID" value="MBK1619636.1"/>
    <property type="molecule type" value="Genomic_DNA"/>
</dbReference>
<evidence type="ECO:0000259" key="1">
    <source>
        <dbReference type="Pfam" id="PF09834"/>
    </source>
</evidence>
<dbReference type="Proteomes" id="UP001138768">
    <property type="component" value="Unassembled WGS sequence"/>
</dbReference>
<proteinExistence type="predicted"/>
<organism evidence="2 3">
    <name type="scientific">Lamprobacter modestohalophilus</name>
    <dbReference type="NCBI Taxonomy" id="1064514"/>
    <lineage>
        <taxon>Bacteria</taxon>
        <taxon>Pseudomonadati</taxon>
        <taxon>Pseudomonadota</taxon>
        <taxon>Gammaproteobacteria</taxon>
        <taxon>Chromatiales</taxon>
        <taxon>Chromatiaceae</taxon>
        <taxon>Lamprobacter</taxon>
    </lineage>
</organism>
<gene>
    <name evidence="2" type="ORF">CKO42_14545</name>
</gene>
<name>A0A9X1B5B7_9GAMM</name>
<protein>
    <recommendedName>
        <fullName evidence="1">DUF2061 domain-containing protein</fullName>
    </recommendedName>
</protein>
<dbReference type="Pfam" id="PF09834">
    <property type="entry name" value="DUF2061"/>
    <property type="match status" value="1"/>
</dbReference>
<evidence type="ECO:0000313" key="3">
    <source>
        <dbReference type="Proteomes" id="UP001138768"/>
    </source>
</evidence>
<keyword evidence="3" id="KW-1185">Reference proteome</keyword>
<comment type="caution">
    <text evidence="2">The sequence shown here is derived from an EMBL/GenBank/DDBJ whole genome shotgun (WGS) entry which is preliminary data.</text>
</comment>